<evidence type="ECO:0000313" key="4">
    <source>
        <dbReference type="EMBL" id="RUQ90365.1"/>
    </source>
</evidence>
<keyword evidence="5" id="KW-1185">Reference proteome</keyword>
<dbReference type="SUPFAM" id="SSF56601">
    <property type="entry name" value="beta-lactamase/transpeptidase-like"/>
    <property type="match status" value="1"/>
</dbReference>
<dbReference type="GO" id="GO:0000270">
    <property type="term" value="P:peptidoglycan metabolic process"/>
    <property type="evidence" value="ECO:0007669"/>
    <property type="project" value="TreeGrafter"/>
</dbReference>
<protein>
    <submittedName>
        <fullName evidence="4">D-alanyl-D-alanine carboxypeptidase/D-alanyl-D-alanine-endopeptidase</fullName>
        <ecNumber evidence="4">3.4.16.4</ecNumber>
    </submittedName>
</protein>
<reference evidence="4 5" key="1">
    <citation type="submission" date="2018-12" db="EMBL/GenBank/DDBJ databases">
        <title>Legionella sp,whole genome shotgun sequence.</title>
        <authorList>
            <person name="Wu H."/>
        </authorList>
    </citation>
    <scope>NUCLEOTIDE SEQUENCE [LARGE SCALE GENOMIC DNA]</scope>
    <source>
        <strain evidence="5">km714</strain>
    </source>
</reference>
<proteinExistence type="inferred from homology"/>
<keyword evidence="2 4" id="KW-0378">Hydrolase</keyword>
<dbReference type="GO" id="GO:0009002">
    <property type="term" value="F:serine-type D-Ala-D-Ala carboxypeptidase activity"/>
    <property type="evidence" value="ECO:0007669"/>
    <property type="project" value="UniProtKB-EC"/>
</dbReference>
<name>A0A433JLH9_9GAMM</name>
<dbReference type="OrthoDB" id="9802627at2"/>
<dbReference type="EC" id="3.4.16.4" evidence="4"/>
<keyword evidence="3" id="KW-0732">Signal</keyword>
<dbReference type="PRINTS" id="PR00922">
    <property type="entry name" value="DADACBPTASE3"/>
</dbReference>
<accession>A0A433JLH9</accession>
<keyword evidence="4" id="KW-0121">Carboxypeptidase</keyword>
<evidence type="ECO:0000256" key="1">
    <source>
        <dbReference type="ARBA" id="ARBA00006096"/>
    </source>
</evidence>
<dbReference type="RefSeq" id="WP_127032509.1">
    <property type="nucleotide sequence ID" value="NZ_RZGR01000004.1"/>
</dbReference>
<dbReference type="Gene3D" id="3.40.710.10">
    <property type="entry name" value="DD-peptidase/beta-lactamase superfamily"/>
    <property type="match status" value="2"/>
</dbReference>
<dbReference type="PANTHER" id="PTHR30023">
    <property type="entry name" value="D-ALANYL-D-ALANINE CARBOXYPEPTIDASE"/>
    <property type="match status" value="1"/>
</dbReference>
<dbReference type="InterPro" id="IPR012338">
    <property type="entry name" value="Beta-lactam/transpept-like"/>
</dbReference>
<dbReference type="PANTHER" id="PTHR30023:SF0">
    <property type="entry name" value="PENICILLIN-SENSITIVE CARBOXYPEPTIDASE A"/>
    <property type="match status" value="1"/>
</dbReference>
<organism evidence="4 5">
    <name type="scientific">Legionella septentrionalis</name>
    <dbReference type="NCBI Taxonomy" id="2498109"/>
    <lineage>
        <taxon>Bacteria</taxon>
        <taxon>Pseudomonadati</taxon>
        <taxon>Pseudomonadota</taxon>
        <taxon>Gammaproteobacteria</taxon>
        <taxon>Legionellales</taxon>
        <taxon>Legionellaceae</taxon>
        <taxon>Legionella</taxon>
    </lineage>
</organism>
<sequence length="601" mass="66408">MKRILPALLFGIVCLSAHATTLKRTVDHLINQVDPSINMGVSIIDLNTGENLYQRNATRLFIPASNMKLFSDAAALMVLGPDYRFKTQLSTNATLLENGTLKGSVFLHLPGDPSFMQDHLSDLLLKLSEWGVKRIQGDVVLVSNHRFVASHAPGWVVQDFKYGYGAPIAPVVLDENRLTITINPAHQAGKPALVEISDHSANLLINNQVETKPQTKGCGIGFSMDEDNRLTVRGCVGVGQWAVQQRIAITNPLRYTQESIKSQLTDLQIGLDGQVLLGNAPPGTLLLASHDSKPIAQLMADTLKPSDNLYADSLYLHTAAKLHGAPVDWQQAQVVLKNFIQQQTGINMQNAVLTDGSGLSRYDQLTPQQTVGLLRFLHERFPLAYEYIAALPVAGQDGTLQKRFRKPTQQGLIRAKTGTMTGVIGLSGYLYTANAHTLAFAIFVNVLPGTKPAVSGRYRSLVDALCDFFLQQKPNYNRFLGPKNAHARVAYQQHPTQADLQRNRKAKWRQLETAIKQAVKGQAVTVLFRNNELILQDYNVNVGQVWSTLQQLRKRYAFAVALNSPTPPNRDSTTPLLLWIKPRPGVNAQGLRTWTIREALS</sequence>
<dbReference type="InterPro" id="IPR000667">
    <property type="entry name" value="Peptidase_S13"/>
</dbReference>
<feature type="chain" id="PRO_5019122543" evidence="3">
    <location>
        <begin position="20"/>
        <end position="601"/>
    </location>
</feature>
<dbReference type="Pfam" id="PF02113">
    <property type="entry name" value="Peptidase_S13"/>
    <property type="match status" value="1"/>
</dbReference>
<dbReference type="AlphaFoldDB" id="A0A433JLH9"/>
<comment type="caution">
    <text evidence="4">The sequence shown here is derived from an EMBL/GenBank/DDBJ whole genome shotgun (WGS) entry which is preliminary data.</text>
</comment>
<dbReference type="NCBIfam" id="TIGR00666">
    <property type="entry name" value="PBP4"/>
    <property type="match status" value="1"/>
</dbReference>
<dbReference type="GO" id="GO:0006508">
    <property type="term" value="P:proteolysis"/>
    <property type="evidence" value="ECO:0007669"/>
    <property type="project" value="InterPro"/>
</dbReference>
<comment type="similarity">
    <text evidence="1">Belongs to the peptidase S13 family.</text>
</comment>
<keyword evidence="4" id="KW-0645">Protease</keyword>
<evidence type="ECO:0000313" key="5">
    <source>
        <dbReference type="Proteomes" id="UP000288012"/>
    </source>
</evidence>
<dbReference type="Proteomes" id="UP000288012">
    <property type="component" value="Unassembled WGS sequence"/>
</dbReference>
<evidence type="ECO:0000256" key="2">
    <source>
        <dbReference type="ARBA" id="ARBA00022801"/>
    </source>
</evidence>
<feature type="signal peptide" evidence="3">
    <location>
        <begin position="1"/>
        <end position="19"/>
    </location>
</feature>
<dbReference type="EMBL" id="RZGR01000004">
    <property type="protein sequence ID" value="RUQ90365.1"/>
    <property type="molecule type" value="Genomic_DNA"/>
</dbReference>
<evidence type="ECO:0000256" key="3">
    <source>
        <dbReference type="SAM" id="SignalP"/>
    </source>
</evidence>
<gene>
    <name evidence="4" type="primary">dacB</name>
    <name evidence="4" type="ORF">EKM59_01780</name>
</gene>